<dbReference type="Proteomes" id="UP000436088">
    <property type="component" value="Unassembled WGS sequence"/>
</dbReference>
<accession>A0A6A2YV10</accession>
<sequence length="282" mass="31278">MTTPVCPFVKAGLPDDVCPAKKAPPVSAKQRLREKTPSKLPPCLRNFHYKHKIIMIKCGIENLPTHYLGWVIEEALRRCGSLSITRFKRGKLYGYEGISLSHYKILMMVFPASGDGKVIDFWTDPYFADTNLKSSFPRIFINSISSSPMNPVTKDRIRWSGTPNGVYLPNAFCELQSSELNFRSEGFLEGLAGLELSLEHSGSDPWIVERYVAVLGAEVDQTLFKTCGYYRLDHLVSSPAAGSWTAPPQGKLKFNVDASVQGSFGSAGIGGVLHDQKWCEPN</sequence>
<evidence type="ECO:0000313" key="2">
    <source>
        <dbReference type="Proteomes" id="UP000436088"/>
    </source>
</evidence>
<organism evidence="1 2">
    <name type="scientific">Hibiscus syriacus</name>
    <name type="common">Rose of Sharon</name>
    <dbReference type="NCBI Taxonomy" id="106335"/>
    <lineage>
        <taxon>Eukaryota</taxon>
        <taxon>Viridiplantae</taxon>
        <taxon>Streptophyta</taxon>
        <taxon>Embryophyta</taxon>
        <taxon>Tracheophyta</taxon>
        <taxon>Spermatophyta</taxon>
        <taxon>Magnoliopsida</taxon>
        <taxon>eudicotyledons</taxon>
        <taxon>Gunneridae</taxon>
        <taxon>Pentapetalae</taxon>
        <taxon>rosids</taxon>
        <taxon>malvids</taxon>
        <taxon>Malvales</taxon>
        <taxon>Malvaceae</taxon>
        <taxon>Malvoideae</taxon>
        <taxon>Hibiscus</taxon>
    </lineage>
</organism>
<dbReference type="EMBL" id="VEPZ02001271">
    <property type="protein sequence ID" value="KAE8683197.1"/>
    <property type="molecule type" value="Genomic_DNA"/>
</dbReference>
<comment type="caution">
    <text evidence="1">The sequence shown here is derived from an EMBL/GenBank/DDBJ whole genome shotgun (WGS) entry which is preliminary data.</text>
</comment>
<reference evidence="1" key="1">
    <citation type="submission" date="2019-09" db="EMBL/GenBank/DDBJ databases">
        <title>Draft genome information of white flower Hibiscus syriacus.</title>
        <authorList>
            <person name="Kim Y.-M."/>
        </authorList>
    </citation>
    <scope>NUCLEOTIDE SEQUENCE [LARGE SCALE GENOMIC DNA]</scope>
    <source>
        <strain evidence="1">YM2019G1</strain>
    </source>
</reference>
<dbReference type="AlphaFoldDB" id="A0A6A2YV10"/>
<keyword evidence="2" id="KW-1185">Reference proteome</keyword>
<gene>
    <name evidence="1" type="ORF">F3Y22_tig00111213pilonHSYRG00444</name>
</gene>
<proteinExistence type="predicted"/>
<evidence type="ECO:0000313" key="1">
    <source>
        <dbReference type="EMBL" id="KAE8683197.1"/>
    </source>
</evidence>
<name>A0A6A2YV10_HIBSY</name>
<protein>
    <submittedName>
        <fullName evidence="1">Uncharacterized protein</fullName>
    </submittedName>
</protein>